<dbReference type="Pfam" id="PF04130">
    <property type="entry name" value="GCP_C_terminal"/>
    <property type="match status" value="1"/>
</dbReference>
<feature type="region of interest" description="Disordered" evidence="6">
    <location>
        <begin position="656"/>
        <end position="692"/>
    </location>
</feature>
<evidence type="ECO:0000256" key="1">
    <source>
        <dbReference type="ARBA" id="ARBA00004245"/>
    </source>
</evidence>
<protein>
    <recommendedName>
        <fullName evidence="11">Spindle pole body component</fullName>
    </recommendedName>
</protein>
<dbReference type="AlphaFoldDB" id="A0A9W7YFL5"/>
<dbReference type="GO" id="GO:0005874">
    <property type="term" value="C:microtubule"/>
    <property type="evidence" value="ECO:0007669"/>
    <property type="project" value="UniProtKB-KW"/>
</dbReference>
<dbReference type="GO" id="GO:0043015">
    <property type="term" value="F:gamma-tubulin binding"/>
    <property type="evidence" value="ECO:0007669"/>
    <property type="project" value="InterPro"/>
</dbReference>
<keyword evidence="4" id="KW-0493">Microtubule</keyword>
<dbReference type="OrthoDB" id="5860513at2759"/>
<evidence type="ECO:0000313" key="10">
    <source>
        <dbReference type="Proteomes" id="UP001143981"/>
    </source>
</evidence>
<dbReference type="GO" id="GO:0031122">
    <property type="term" value="P:cytoplasmic microtubule organization"/>
    <property type="evidence" value="ECO:0007669"/>
    <property type="project" value="TreeGrafter"/>
</dbReference>
<sequence>MEIPELDCTLQEYIGAFLGAPAAGDRDELERRDSLMRYFHSIINSNVAPTVARNEELLVGEMQKRIVSSGRNVRAALHVSRLCGMLKQQDPDYNWWPVLYFLSECCAKTPTSAIAAPPSSYIAEQQPRSLGASGTTRTAPLLQQEAHQHQYYHHNQQRQQVARYGHDSGLLRPNTAGSASRGVPSSSTFATGAQYRHRPEPDTPASGQSLQDDPSGVFLHRELPTYDDVPEGELLQDLIYVMQGIDGTYVRWNRLTSSYAIRPDVNLSRPTRAMVALLSELGVLARDIQDYIDAVDQKGRLFVQGFCTELKAEMTKYYKLVSETESKLFKAPRTLRPGESPLGATLRRMYGWTTEARQRLRLMATAISKVQEGRGGGDVLSIISTLVNDGDPFIQTFARRLLKTASAPFNSILVSWVTDGELVDPYGEFFIKEREERRDMLWGERYIVAPDMIPVHINGDMTRKIFQIGRSLNFLRVACDDAQWVAEGGPRTQLADDISEPGSLETFVCSSSLMVNERLMSVLKSRFDLMGHVEAIRRYLLFEKGDFALALMEVLDNQEDHAGKGIMAHDLSAVLSNAVRASNVQHENTERLTALGLVFADESTQSRGWNEVALSYNLSAPLSYVVPRQTMRKYNEISRFLLKLKRAEHALHSIWHQQMTGSRSQRRSEDLQKRRGGGAVAPGSGDARGSQAAVRGATREGTTACSEMIQFFQQVQRYISLNVIEGAWARFLKATDGNAGELGIDRWNAAHSKYVNSIHDVVCGAGDSARGFQHSLAGILDTASQFTTVVKELYSERALVARRAGSADGAAATTASDGRPSLADRLQRIRSGGGLLGSLPASAPADPVAEHAGRVHATVARFREQVKDTLRVMSRATAGELPFLVVTIDFNEAYTGGG</sequence>
<dbReference type="EMBL" id="JANBOI010000192">
    <property type="protein sequence ID" value="KAJ1732825.1"/>
    <property type="molecule type" value="Genomic_DNA"/>
</dbReference>
<comment type="caution">
    <text evidence="9">The sequence shown here is derived from an EMBL/GenBank/DDBJ whole genome shotgun (WGS) entry which is preliminary data.</text>
</comment>
<keyword evidence="5" id="KW-0206">Cytoskeleton</keyword>
<dbReference type="GO" id="GO:0051225">
    <property type="term" value="P:spindle assembly"/>
    <property type="evidence" value="ECO:0007669"/>
    <property type="project" value="TreeGrafter"/>
</dbReference>
<comment type="similarity">
    <text evidence="2">Belongs to the TUBGCP family.</text>
</comment>
<dbReference type="InterPro" id="IPR042241">
    <property type="entry name" value="GCP_C_sf"/>
</dbReference>
<evidence type="ECO:0000259" key="7">
    <source>
        <dbReference type="Pfam" id="PF04130"/>
    </source>
</evidence>
<evidence type="ECO:0000256" key="4">
    <source>
        <dbReference type="ARBA" id="ARBA00022701"/>
    </source>
</evidence>
<evidence type="ECO:0008006" key="11">
    <source>
        <dbReference type="Google" id="ProtNLM"/>
    </source>
</evidence>
<dbReference type="Gene3D" id="1.20.120.1900">
    <property type="entry name" value="Gamma-tubulin complex, C-terminal domain"/>
    <property type="match status" value="1"/>
</dbReference>
<evidence type="ECO:0000256" key="2">
    <source>
        <dbReference type="ARBA" id="ARBA00010337"/>
    </source>
</evidence>
<dbReference type="GO" id="GO:0007020">
    <property type="term" value="P:microtubule nucleation"/>
    <property type="evidence" value="ECO:0007669"/>
    <property type="project" value="InterPro"/>
</dbReference>
<dbReference type="PANTHER" id="PTHR19302">
    <property type="entry name" value="GAMMA TUBULIN COMPLEX PROTEIN"/>
    <property type="match status" value="1"/>
</dbReference>
<feature type="compositionally biased region" description="Polar residues" evidence="6">
    <location>
        <begin position="175"/>
        <end position="189"/>
    </location>
</feature>
<dbReference type="GO" id="GO:0005816">
    <property type="term" value="C:spindle pole body"/>
    <property type="evidence" value="ECO:0007669"/>
    <property type="project" value="UniProtKB-ARBA"/>
</dbReference>
<dbReference type="InterPro" id="IPR041470">
    <property type="entry name" value="GCP_N"/>
</dbReference>
<feature type="domain" description="Gamma tubulin complex component C-terminal" evidence="7">
    <location>
        <begin position="529"/>
        <end position="894"/>
    </location>
</feature>
<dbReference type="Proteomes" id="UP001143981">
    <property type="component" value="Unassembled WGS sequence"/>
</dbReference>
<dbReference type="GO" id="GO:0000922">
    <property type="term" value="C:spindle pole"/>
    <property type="evidence" value="ECO:0007669"/>
    <property type="project" value="InterPro"/>
</dbReference>
<accession>A0A9W7YFL5</accession>
<evidence type="ECO:0000256" key="5">
    <source>
        <dbReference type="ARBA" id="ARBA00023212"/>
    </source>
</evidence>
<keyword evidence="10" id="KW-1185">Reference proteome</keyword>
<gene>
    <name evidence="9" type="ORF">LPJ61_001870</name>
</gene>
<evidence type="ECO:0000259" key="8">
    <source>
        <dbReference type="Pfam" id="PF17681"/>
    </source>
</evidence>
<name>A0A9W7YFL5_9FUNG</name>
<dbReference type="InterPro" id="IPR007259">
    <property type="entry name" value="GCP"/>
</dbReference>
<dbReference type="GO" id="GO:0000278">
    <property type="term" value="P:mitotic cell cycle"/>
    <property type="evidence" value="ECO:0007669"/>
    <property type="project" value="TreeGrafter"/>
</dbReference>
<reference evidence="9" key="1">
    <citation type="submission" date="2022-07" db="EMBL/GenBank/DDBJ databases">
        <title>Phylogenomic reconstructions and comparative analyses of Kickxellomycotina fungi.</title>
        <authorList>
            <person name="Reynolds N.K."/>
            <person name="Stajich J.E."/>
            <person name="Barry K."/>
            <person name="Grigoriev I.V."/>
            <person name="Crous P."/>
            <person name="Smith M.E."/>
        </authorList>
    </citation>
    <scope>NUCLEOTIDE SEQUENCE</scope>
    <source>
        <strain evidence="9">BCRC 34381</strain>
    </source>
</reference>
<evidence type="ECO:0000256" key="6">
    <source>
        <dbReference type="SAM" id="MobiDB-lite"/>
    </source>
</evidence>
<comment type="subcellular location">
    <subcellularLocation>
        <location evidence="1">Cytoplasm</location>
        <location evidence="1">Cytoskeleton</location>
    </subcellularLocation>
</comment>
<organism evidence="9 10">
    <name type="scientific">Coemansia biformis</name>
    <dbReference type="NCBI Taxonomy" id="1286918"/>
    <lineage>
        <taxon>Eukaryota</taxon>
        <taxon>Fungi</taxon>
        <taxon>Fungi incertae sedis</taxon>
        <taxon>Zoopagomycota</taxon>
        <taxon>Kickxellomycotina</taxon>
        <taxon>Kickxellomycetes</taxon>
        <taxon>Kickxellales</taxon>
        <taxon>Kickxellaceae</taxon>
        <taxon>Coemansia</taxon>
    </lineage>
</organism>
<evidence type="ECO:0000313" key="9">
    <source>
        <dbReference type="EMBL" id="KAJ1732825.1"/>
    </source>
</evidence>
<keyword evidence="3" id="KW-0963">Cytoplasm</keyword>
<dbReference type="GO" id="GO:0051011">
    <property type="term" value="F:microtubule minus-end binding"/>
    <property type="evidence" value="ECO:0007669"/>
    <property type="project" value="TreeGrafter"/>
</dbReference>
<dbReference type="PANTHER" id="PTHR19302:SF14">
    <property type="entry name" value="GAMMA-TUBULIN COMPLEX COMPONENT 3"/>
    <property type="match status" value="1"/>
</dbReference>
<dbReference type="InterPro" id="IPR040457">
    <property type="entry name" value="GCP_C"/>
</dbReference>
<proteinExistence type="inferred from homology"/>
<evidence type="ECO:0000256" key="3">
    <source>
        <dbReference type="ARBA" id="ARBA00022490"/>
    </source>
</evidence>
<dbReference type="GO" id="GO:0051321">
    <property type="term" value="P:meiotic cell cycle"/>
    <property type="evidence" value="ECO:0007669"/>
    <property type="project" value="TreeGrafter"/>
</dbReference>
<feature type="domain" description="Gamma tubulin complex component protein N-terminal" evidence="8">
    <location>
        <begin position="235"/>
        <end position="523"/>
    </location>
</feature>
<dbReference type="Pfam" id="PF17681">
    <property type="entry name" value="GCP_N_terminal"/>
    <property type="match status" value="1"/>
</dbReference>
<dbReference type="GO" id="GO:0000930">
    <property type="term" value="C:gamma-tubulin complex"/>
    <property type="evidence" value="ECO:0007669"/>
    <property type="project" value="TreeGrafter"/>
</dbReference>
<feature type="region of interest" description="Disordered" evidence="6">
    <location>
        <begin position="194"/>
        <end position="213"/>
    </location>
</feature>
<feature type="region of interest" description="Disordered" evidence="6">
    <location>
        <begin position="167"/>
        <end position="189"/>
    </location>
</feature>